<feature type="transmembrane region" description="Helical" evidence="6">
    <location>
        <begin position="208"/>
        <end position="227"/>
    </location>
</feature>
<protein>
    <submittedName>
        <fullName evidence="7">ABC transporter permease</fullName>
    </submittedName>
</protein>
<dbReference type="InterPro" id="IPR001851">
    <property type="entry name" value="ABC_transp_permease"/>
</dbReference>
<dbReference type="GO" id="GO:0022857">
    <property type="term" value="F:transmembrane transporter activity"/>
    <property type="evidence" value="ECO:0007669"/>
    <property type="project" value="InterPro"/>
</dbReference>
<evidence type="ECO:0000313" key="8">
    <source>
        <dbReference type="Proteomes" id="UP000275069"/>
    </source>
</evidence>
<feature type="transmembrane region" description="Helical" evidence="6">
    <location>
        <begin position="51"/>
        <end position="76"/>
    </location>
</feature>
<feature type="transmembrane region" description="Helical" evidence="6">
    <location>
        <begin position="239"/>
        <end position="259"/>
    </location>
</feature>
<evidence type="ECO:0000256" key="4">
    <source>
        <dbReference type="ARBA" id="ARBA00022989"/>
    </source>
</evidence>
<dbReference type="OrthoDB" id="3468954at2"/>
<dbReference type="RefSeq" id="WP_120788045.1">
    <property type="nucleotide sequence ID" value="NZ_CP032624.1"/>
</dbReference>
<keyword evidence="5 6" id="KW-0472">Membrane</keyword>
<proteinExistence type="predicted"/>
<keyword evidence="3 6" id="KW-0812">Transmembrane</keyword>
<evidence type="ECO:0000313" key="7">
    <source>
        <dbReference type="EMBL" id="AYG02511.1"/>
    </source>
</evidence>
<dbReference type="KEGG" id="gry:D7I44_02530"/>
<feature type="transmembrane region" description="Helical" evidence="6">
    <location>
        <begin position="88"/>
        <end position="107"/>
    </location>
</feature>
<feature type="transmembrane region" description="Helical" evidence="6">
    <location>
        <begin position="294"/>
        <end position="313"/>
    </location>
</feature>
<dbReference type="GO" id="GO:0005886">
    <property type="term" value="C:plasma membrane"/>
    <property type="evidence" value="ECO:0007669"/>
    <property type="project" value="UniProtKB-SubCell"/>
</dbReference>
<comment type="subcellular location">
    <subcellularLocation>
        <location evidence="1">Cell membrane</location>
        <topology evidence="1">Multi-pass membrane protein</topology>
    </subcellularLocation>
</comment>
<accession>A0A387BVV5</accession>
<dbReference type="EMBL" id="CP032624">
    <property type="protein sequence ID" value="AYG02511.1"/>
    <property type="molecule type" value="Genomic_DNA"/>
</dbReference>
<keyword evidence="4 6" id="KW-1133">Transmembrane helix</keyword>
<dbReference type="PANTHER" id="PTHR32196:SF72">
    <property type="entry name" value="RIBOSE IMPORT PERMEASE PROTEIN RBSC"/>
    <property type="match status" value="1"/>
</dbReference>
<keyword evidence="8" id="KW-1185">Reference proteome</keyword>
<evidence type="ECO:0000256" key="1">
    <source>
        <dbReference type="ARBA" id="ARBA00004651"/>
    </source>
</evidence>
<feature type="transmembrane region" description="Helical" evidence="6">
    <location>
        <begin position="119"/>
        <end position="144"/>
    </location>
</feature>
<name>A0A387BVV5_9MICO</name>
<evidence type="ECO:0000256" key="3">
    <source>
        <dbReference type="ARBA" id="ARBA00022692"/>
    </source>
</evidence>
<dbReference type="PANTHER" id="PTHR32196">
    <property type="entry name" value="ABC TRANSPORTER PERMEASE PROTEIN YPHD-RELATED-RELATED"/>
    <property type="match status" value="1"/>
</dbReference>
<evidence type="ECO:0000256" key="5">
    <source>
        <dbReference type="ARBA" id="ARBA00023136"/>
    </source>
</evidence>
<dbReference type="CDD" id="cd06579">
    <property type="entry name" value="TM_PBP1_transp_AraH_like"/>
    <property type="match status" value="1"/>
</dbReference>
<dbReference type="AlphaFoldDB" id="A0A387BVV5"/>
<feature type="transmembrane region" description="Helical" evidence="6">
    <location>
        <begin position="12"/>
        <end position="30"/>
    </location>
</feature>
<organism evidence="7 8">
    <name type="scientific">Gryllotalpicola protaetiae</name>
    <dbReference type="NCBI Taxonomy" id="2419771"/>
    <lineage>
        <taxon>Bacteria</taxon>
        <taxon>Bacillati</taxon>
        <taxon>Actinomycetota</taxon>
        <taxon>Actinomycetes</taxon>
        <taxon>Micrococcales</taxon>
        <taxon>Microbacteriaceae</taxon>
        <taxon>Gryllotalpicola</taxon>
    </lineage>
</organism>
<feature type="transmembrane region" description="Helical" evidence="6">
    <location>
        <begin position="164"/>
        <end position="181"/>
    </location>
</feature>
<dbReference type="Pfam" id="PF02653">
    <property type="entry name" value="BPD_transp_2"/>
    <property type="match status" value="1"/>
</dbReference>
<sequence length="315" mass="32243">MRGLALRRPSFRSIAILVPFLVLFIALSIGSRPFLTSINLLNILDQQSSTLIIAAAGTLVLIAGGIDLSVGATYSLSAVVAAEVAQTHGLALAVVAGLAVGVVVGLVNGVVSTYGRINALIATLAMSFIISGVGSSVSKGNLIVLTNSPNFAKIAQTDFLGVRTSIWIAVVIVVVLGLLLARTTNGRYLYAAGGNAEAARLAGIRVNLARILAFTISGFTAALGGIIDTSRVLSTQSSSGTTLTFTVLAGIVVGGTSILGGEGAVWRTVVGVLFIALIGNGYDLLGANALYEQITLGVILLLAVGVDAWSRVLRR</sequence>
<dbReference type="Proteomes" id="UP000275069">
    <property type="component" value="Chromosome"/>
</dbReference>
<evidence type="ECO:0000256" key="2">
    <source>
        <dbReference type="ARBA" id="ARBA00022475"/>
    </source>
</evidence>
<reference evidence="7 8" key="1">
    <citation type="submission" date="2018-09" db="EMBL/GenBank/DDBJ databases">
        <title>Genome sequencing of strain 2DFW10M-5.</title>
        <authorList>
            <person name="Heo J."/>
            <person name="Kim S.-J."/>
            <person name="Kwon S.-W."/>
        </authorList>
    </citation>
    <scope>NUCLEOTIDE SEQUENCE [LARGE SCALE GENOMIC DNA]</scope>
    <source>
        <strain evidence="7 8">2DFW10M-5</strain>
    </source>
</reference>
<feature type="transmembrane region" description="Helical" evidence="6">
    <location>
        <begin position="264"/>
        <end position="282"/>
    </location>
</feature>
<keyword evidence="2" id="KW-1003">Cell membrane</keyword>
<gene>
    <name evidence="7" type="ORF">D7I44_02530</name>
</gene>
<evidence type="ECO:0000256" key="6">
    <source>
        <dbReference type="SAM" id="Phobius"/>
    </source>
</evidence>